<dbReference type="Proteomes" id="UP000789508">
    <property type="component" value="Unassembled WGS sequence"/>
</dbReference>
<evidence type="ECO:0000256" key="1">
    <source>
        <dbReference type="SAM" id="MobiDB-lite"/>
    </source>
</evidence>
<feature type="non-terminal residue" evidence="2">
    <location>
        <position position="1"/>
    </location>
</feature>
<comment type="caution">
    <text evidence="2">The sequence shown here is derived from an EMBL/GenBank/DDBJ whole genome shotgun (WGS) entry which is preliminary data.</text>
</comment>
<sequence>QSIITTINKRKTGISDPNDPAKETDTRSEKSQKYVIKIEFPMSFRLT</sequence>
<dbReference type="EMBL" id="CAJVPS010028283">
    <property type="protein sequence ID" value="CAG8726019.1"/>
    <property type="molecule type" value="Genomic_DNA"/>
</dbReference>
<evidence type="ECO:0000313" key="3">
    <source>
        <dbReference type="Proteomes" id="UP000789508"/>
    </source>
</evidence>
<accession>A0A9N9NF05</accession>
<protein>
    <submittedName>
        <fullName evidence="2">9137_t:CDS:1</fullName>
    </submittedName>
</protein>
<keyword evidence="3" id="KW-1185">Reference proteome</keyword>
<dbReference type="AlphaFoldDB" id="A0A9N9NF05"/>
<feature type="region of interest" description="Disordered" evidence="1">
    <location>
        <begin position="1"/>
        <end position="31"/>
    </location>
</feature>
<evidence type="ECO:0000313" key="2">
    <source>
        <dbReference type="EMBL" id="CAG8726019.1"/>
    </source>
</evidence>
<gene>
    <name evidence="2" type="ORF">ALEPTO_LOCUS12438</name>
</gene>
<name>A0A9N9NF05_9GLOM</name>
<reference evidence="2" key="1">
    <citation type="submission" date="2021-06" db="EMBL/GenBank/DDBJ databases">
        <authorList>
            <person name="Kallberg Y."/>
            <person name="Tangrot J."/>
            <person name="Rosling A."/>
        </authorList>
    </citation>
    <scope>NUCLEOTIDE SEQUENCE</scope>
    <source>
        <strain evidence="2">FL130A</strain>
    </source>
</reference>
<proteinExistence type="predicted"/>
<feature type="compositionally biased region" description="Basic and acidic residues" evidence="1">
    <location>
        <begin position="19"/>
        <end position="31"/>
    </location>
</feature>
<organism evidence="2 3">
    <name type="scientific">Ambispora leptoticha</name>
    <dbReference type="NCBI Taxonomy" id="144679"/>
    <lineage>
        <taxon>Eukaryota</taxon>
        <taxon>Fungi</taxon>
        <taxon>Fungi incertae sedis</taxon>
        <taxon>Mucoromycota</taxon>
        <taxon>Glomeromycotina</taxon>
        <taxon>Glomeromycetes</taxon>
        <taxon>Archaeosporales</taxon>
        <taxon>Ambisporaceae</taxon>
        <taxon>Ambispora</taxon>
    </lineage>
</organism>